<dbReference type="Proteomes" id="UP000035642">
    <property type="component" value="Unassembled WGS sequence"/>
</dbReference>
<dbReference type="InterPro" id="IPR000237">
    <property type="entry name" value="GRIP_dom"/>
</dbReference>
<sequence>LLKKEHKLALLSTGGEMEYLRNIFIQFIQSNCSSAKRNILRAMGMALKLSVNEMKVLDNK</sequence>
<name>A0A0K0D6I4_ANGCA</name>
<evidence type="ECO:0000313" key="3">
    <source>
        <dbReference type="WBParaSite" id="ACAC_0000567901-mRNA-1"/>
    </source>
</evidence>
<feature type="domain" description="GRIP" evidence="1">
    <location>
        <begin position="10"/>
        <end position="60"/>
    </location>
</feature>
<reference evidence="2" key="1">
    <citation type="submission" date="2012-09" db="EMBL/GenBank/DDBJ databases">
        <authorList>
            <person name="Martin A.A."/>
        </authorList>
    </citation>
    <scope>NUCLEOTIDE SEQUENCE</scope>
</reference>
<proteinExistence type="predicted"/>
<accession>A0A0K0D6I4</accession>
<evidence type="ECO:0000313" key="2">
    <source>
        <dbReference type="Proteomes" id="UP000035642"/>
    </source>
</evidence>
<organism evidence="2 3">
    <name type="scientific">Angiostrongylus cantonensis</name>
    <name type="common">Rat lungworm</name>
    <dbReference type="NCBI Taxonomy" id="6313"/>
    <lineage>
        <taxon>Eukaryota</taxon>
        <taxon>Metazoa</taxon>
        <taxon>Ecdysozoa</taxon>
        <taxon>Nematoda</taxon>
        <taxon>Chromadorea</taxon>
        <taxon>Rhabditida</taxon>
        <taxon>Rhabditina</taxon>
        <taxon>Rhabditomorpha</taxon>
        <taxon>Strongyloidea</taxon>
        <taxon>Metastrongylidae</taxon>
        <taxon>Angiostrongylus</taxon>
    </lineage>
</organism>
<evidence type="ECO:0000259" key="1">
    <source>
        <dbReference type="PROSITE" id="PS50913"/>
    </source>
</evidence>
<keyword evidence="2" id="KW-1185">Reference proteome</keyword>
<dbReference type="AlphaFoldDB" id="A0A0K0D6I4"/>
<dbReference type="PROSITE" id="PS50913">
    <property type="entry name" value="GRIP"/>
    <property type="match status" value="1"/>
</dbReference>
<protein>
    <submittedName>
        <fullName evidence="3">GRIP domain-containing protein</fullName>
    </submittedName>
</protein>
<reference evidence="3" key="2">
    <citation type="submission" date="2017-02" db="UniProtKB">
        <authorList>
            <consortium name="WormBaseParasite"/>
        </authorList>
    </citation>
    <scope>IDENTIFICATION</scope>
</reference>
<dbReference type="Pfam" id="PF01465">
    <property type="entry name" value="GRIP"/>
    <property type="match status" value="1"/>
</dbReference>
<dbReference type="SMART" id="SM00755">
    <property type="entry name" value="Grip"/>
    <property type="match status" value="1"/>
</dbReference>
<dbReference type="WBParaSite" id="ACAC_0000567901-mRNA-1">
    <property type="protein sequence ID" value="ACAC_0000567901-mRNA-1"/>
    <property type="gene ID" value="ACAC_0000567901"/>
</dbReference>